<comment type="caution">
    <text evidence="9">The sequence shown here is derived from an EMBL/GenBank/DDBJ whole genome shotgun (WGS) entry which is preliminary data.</text>
</comment>
<evidence type="ECO:0000313" key="12">
    <source>
        <dbReference type="Proteomes" id="UP000189274"/>
    </source>
</evidence>
<keyword evidence="4 6" id="KW-0560">Oxidoreductase</keyword>
<dbReference type="SUPFAM" id="SSF51735">
    <property type="entry name" value="NAD(P)-binding Rossmann-fold domains"/>
    <property type="match status" value="1"/>
</dbReference>
<evidence type="ECO:0000256" key="4">
    <source>
        <dbReference type="ARBA" id="ARBA00023002"/>
    </source>
</evidence>
<evidence type="ECO:0000259" key="8">
    <source>
        <dbReference type="Pfam" id="PF08546"/>
    </source>
</evidence>
<dbReference type="VEuPathDB" id="FungiDB:C5L36_0A04600"/>
<comment type="catalytic activity">
    <reaction evidence="6">
        <text>(R)-pantoate + NADP(+) = 2-dehydropantoate + NADPH + H(+)</text>
        <dbReference type="Rhea" id="RHEA:16233"/>
        <dbReference type="ChEBI" id="CHEBI:11561"/>
        <dbReference type="ChEBI" id="CHEBI:15378"/>
        <dbReference type="ChEBI" id="CHEBI:15980"/>
        <dbReference type="ChEBI" id="CHEBI:57783"/>
        <dbReference type="ChEBI" id="CHEBI:58349"/>
        <dbReference type="EC" id="1.1.1.169"/>
    </reaction>
</comment>
<dbReference type="AlphaFoldDB" id="A0A099P1B1"/>
<evidence type="ECO:0000313" key="10">
    <source>
        <dbReference type="EMBL" id="ONH76832.1"/>
    </source>
</evidence>
<evidence type="ECO:0000256" key="6">
    <source>
        <dbReference type="RuleBase" id="RU362068"/>
    </source>
</evidence>
<reference evidence="12" key="3">
    <citation type="journal article" date="2017" name="Genome Announc.">
        <title>Genome sequences of Cyberlindnera fabianii 65, Pichia kudriavzevii 129, and Saccharomyces cerevisiae 131 isolated from fermented masau fruits in Zimbabwe.</title>
        <authorList>
            <person name="van Rijswijck I.M.H."/>
            <person name="Derks M.F.L."/>
            <person name="Abee T."/>
            <person name="de Ridder D."/>
            <person name="Smid E.J."/>
        </authorList>
    </citation>
    <scope>NUCLEOTIDE SEQUENCE [LARGE SCALE GENOMIC DNA]</scope>
    <source>
        <strain evidence="12">129</strain>
    </source>
</reference>
<dbReference type="GO" id="GO:0008677">
    <property type="term" value="F:2-dehydropantoate 2-reductase activity"/>
    <property type="evidence" value="ECO:0007669"/>
    <property type="project" value="UniProtKB-EC"/>
</dbReference>
<dbReference type="Pfam" id="PF02558">
    <property type="entry name" value="ApbA"/>
    <property type="match status" value="1"/>
</dbReference>
<dbReference type="Pfam" id="PF08546">
    <property type="entry name" value="ApbA_C"/>
    <property type="match status" value="1"/>
</dbReference>
<proteinExistence type="inferred from homology"/>
<dbReference type="InterPro" id="IPR013328">
    <property type="entry name" value="6PGD_dom2"/>
</dbReference>
<dbReference type="PANTHER" id="PTHR43765">
    <property type="entry name" value="2-DEHYDROPANTOATE 2-REDUCTASE-RELATED"/>
    <property type="match status" value="1"/>
</dbReference>
<dbReference type="InterPro" id="IPR013752">
    <property type="entry name" value="KPA_reductase"/>
</dbReference>
<dbReference type="GO" id="GO:0015940">
    <property type="term" value="P:pantothenate biosynthetic process"/>
    <property type="evidence" value="ECO:0007669"/>
    <property type="project" value="InterPro"/>
</dbReference>
<dbReference type="GO" id="GO:0005739">
    <property type="term" value="C:mitochondrion"/>
    <property type="evidence" value="ECO:0007669"/>
    <property type="project" value="TreeGrafter"/>
</dbReference>
<reference evidence="10" key="4">
    <citation type="submission" date="2017-01" db="EMBL/GenBank/DDBJ databases">
        <authorList>
            <person name="Mah S.A."/>
            <person name="Swanson W.J."/>
            <person name="Moy G.W."/>
            <person name="Vacquier V.D."/>
        </authorList>
    </citation>
    <scope>NUCLEOTIDE SEQUENCE [LARGE SCALE GENOMIC DNA]</scope>
    <source>
        <strain evidence="10">129</strain>
    </source>
</reference>
<dbReference type="InterPro" id="IPR013332">
    <property type="entry name" value="KPR_N"/>
</dbReference>
<dbReference type="Proteomes" id="UP000189274">
    <property type="component" value="Unassembled WGS sequence"/>
</dbReference>
<sequence>MSVYILGAGGVGTLLASSLTKQFAVNFIVRNQAKIEHLRKTGNAFQIKRLYDNDRVLDYRIKSAVTVHDIPDEHIEFLLVSVKGFDTIKSLSPLLAKINEKTRILLVQNGMGVVDELYGTLWKDKSKRPIIYQGVISHGVWQPQEWANTYNYNHAGYGSLKVCQIPRELSNPTESGQIEEDDVINALLKSDLNVSTHTYKELLVYQIQKLLVNSCMNSTTSIVDVINGGLANIEEVDTLFTSIVDEGLRILYEAYPSLQSSPLAKELLNTKPLVEFVKHVGFGVNGKNSTSMRQDVLNLRKTEIDYINGHIVSKAHELGKEAPVNSTIKTLVNLKAKVLINQAGK</sequence>
<dbReference type="Gene3D" id="1.10.1040.10">
    <property type="entry name" value="N-(1-d-carboxylethyl)-l-norvaline Dehydrogenase, domain 2"/>
    <property type="match status" value="1"/>
</dbReference>
<dbReference type="HOGENOM" id="CLU_031468_0_0_1"/>
<dbReference type="InterPro" id="IPR050838">
    <property type="entry name" value="Ketopantoate_reductase"/>
</dbReference>
<feature type="domain" description="Ketopantoate reductase N-terminal" evidence="7">
    <location>
        <begin position="3"/>
        <end position="162"/>
    </location>
</feature>
<dbReference type="InterPro" id="IPR003710">
    <property type="entry name" value="ApbA"/>
</dbReference>
<accession>A0A099P1B1</accession>
<dbReference type="EC" id="1.1.1.169" evidence="2 6"/>
<evidence type="ECO:0000313" key="9">
    <source>
        <dbReference type="EMBL" id="KGK38705.1"/>
    </source>
</evidence>
<keyword evidence="3 6" id="KW-0521">NADP</keyword>
<evidence type="ECO:0000313" key="11">
    <source>
        <dbReference type="Proteomes" id="UP000029867"/>
    </source>
</evidence>
<dbReference type="InterPro" id="IPR008927">
    <property type="entry name" value="6-PGluconate_DH-like_C_sf"/>
</dbReference>
<organism evidence="9 11">
    <name type="scientific">Pichia kudriavzevii</name>
    <name type="common">Yeast</name>
    <name type="synonym">Issatchenkia orientalis</name>
    <dbReference type="NCBI Taxonomy" id="4909"/>
    <lineage>
        <taxon>Eukaryota</taxon>
        <taxon>Fungi</taxon>
        <taxon>Dikarya</taxon>
        <taxon>Ascomycota</taxon>
        <taxon>Saccharomycotina</taxon>
        <taxon>Pichiomycetes</taxon>
        <taxon>Pichiales</taxon>
        <taxon>Pichiaceae</taxon>
        <taxon>Pichia</taxon>
    </lineage>
</organism>
<gene>
    <name evidence="10" type="ORF">BOH78_0928</name>
    <name evidence="9" type="ORF">JL09_g2116</name>
</gene>
<reference evidence="9" key="2">
    <citation type="submission" date="2014-08" db="EMBL/GenBank/DDBJ databases">
        <title>Exploiting Issatchenkia orientalis SD108 for Succinic Acid Production.</title>
        <authorList>
            <person name="Xiao H."/>
            <person name="Shao Z."/>
            <person name="Jiang Y."/>
            <person name="Dole S."/>
            <person name="Zhao H."/>
        </authorList>
    </citation>
    <scope>NUCLEOTIDE SEQUENCE [LARGE SCALE GENOMIC DNA]</scope>
    <source>
        <strain evidence="9">SD108</strain>
    </source>
</reference>
<evidence type="ECO:0000256" key="1">
    <source>
        <dbReference type="ARBA" id="ARBA00007870"/>
    </source>
</evidence>
<evidence type="ECO:0000256" key="5">
    <source>
        <dbReference type="ARBA" id="ARBA00032024"/>
    </source>
</evidence>
<comment type="similarity">
    <text evidence="1 6">Belongs to the ketopantoate reductase family.</text>
</comment>
<evidence type="ECO:0000256" key="3">
    <source>
        <dbReference type="ARBA" id="ARBA00022857"/>
    </source>
</evidence>
<evidence type="ECO:0000256" key="2">
    <source>
        <dbReference type="ARBA" id="ARBA00013014"/>
    </source>
</evidence>
<dbReference type="EMBL" id="MQVM01000003">
    <property type="protein sequence ID" value="ONH76832.1"/>
    <property type="molecule type" value="Genomic_DNA"/>
</dbReference>
<dbReference type="SUPFAM" id="SSF48179">
    <property type="entry name" value="6-phosphogluconate dehydrogenase C-terminal domain-like"/>
    <property type="match status" value="1"/>
</dbReference>
<dbReference type="EMBL" id="JQFK01000016">
    <property type="protein sequence ID" value="KGK38705.1"/>
    <property type="molecule type" value="Genomic_DNA"/>
</dbReference>
<dbReference type="InterPro" id="IPR036291">
    <property type="entry name" value="NAD(P)-bd_dom_sf"/>
</dbReference>
<dbReference type="Proteomes" id="UP000029867">
    <property type="component" value="Unassembled WGS sequence"/>
</dbReference>
<dbReference type="NCBIfam" id="TIGR00745">
    <property type="entry name" value="apbA_panE"/>
    <property type="match status" value="1"/>
</dbReference>
<dbReference type="Gene3D" id="3.40.50.720">
    <property type="entry name" value="NAD(P)-binding Rossmann-like Domain"/>
    <property type="match status" value="1"/>
</dbReference>
<dbReference type="GO" id="GO:0050661">
    <property type="term" value="F:NADP binding"/>
    <property type="evidence" value="ECO:0007669"/>
    <property type="project" value="TreeGrafter"/>
</dbReference>
<evidence type="ECO:0000259" key="7">
    <source>
        <dbReference type="Pfam" id="PF02558"/>
    </source>
</evidence>
<dbReference type="PANTHER" id="PTHR43765:SF2">
    <property type="entry name" value="2-DEHYDROPANTOATE 2-REDUCTASE"/>
    <property type="match status" value="1"/>
</dbReference>
<comment type="function">
    <text evidence="6">Catalyzes the NADPH-dependent reduction of ketopantoate into pantoic acid.</text>
</comment>
<dbReference type="eggNOG" id="ENOG502QPT5">
    <property type="taxonomic scope" value="Eukaryota"/>
</dbReference>
<name>A0A099P1B1_PICKU</name>
<reference evidence="11" key="1">
    <citation type="journal article" date="2014" name="Microb. Cell Fact.">
        <title>Exploiting Issatchenkia orientalis SD108 for succinic acid production.</title>
        <authorList>
            <person name="Xiao H."/>
            <person name="Shao Z."/>
            <person name="Jiang Y."/>
            <person name="Dole S."/>
            <person name="Zhao H."/>
        </authorList>
    </citation>
    <scope>NUCLEOTIDE SEQUENCE [LARGE SCALE GENOMIC DNA]</scope>
    <source>
        <strain evidence="11">SD108</strain>
    </source>
</reference>
<feature type="domain" description="Ketopantoate reductase C-terminal" evidence="8">
    <location>
        <begin position="205"/>
        <end position="335"/>
    </location>
</feature>
<protein>
    <recommendedName>
        <fullName evidence="2 6">2-dehydropantoate 2-reductase</fullName>
        <ecNumber evidence="2 6">1.1.1.169</ecNumber>
    </recommendedName>
    <alternativeName>
        <fullName evidence="5 6">Ketopantoate reductase</fullName>
    </alternativeName>
</protein>